<evidence type="ECO:0000313" key="2">
    <source>
        <dbReference type="Proteomes" id="UP000187417"/>
    </source>
</evidence>
<name>A0A1Q6F738_9BACT</name>
<dbReference type="EMBL" id="MNQH01000025">
    <property type="protein sequence ID" value="OKY94710.1"/>
    <property type="molecule type" value="Genomic_DNA"/>
</dbReference>
<protein>
    <recommendedName>
        <fullName evidence="3">Tetratricopeptide repeat protein</fullName>
    </recommendedName>
</protein>
<dbReference type="RefSeq" id="WP_022460182.1">
    <property type="nucleotide sequence ID" value="NZ_BAAFLA010000012.1"/>
</dbReference>
<evidence type="ECO:0008006" key="3">
    <source>
        <dbReference type="Google" id="ProtNLM"/>
    </source>
</evidence>
<sequence length="229" mass="26707">MQDKATLNPTPDQTFEIVGQGAYDFVRVLTHSKQLQRQGRVEEACNERFHAFQRISELLPEDEEVILEWEDPNTRAALEVIHASAIDHFLINDFEMSTAMLELLLELDPEDHLEAIILLAFNYLAMEEYELFDEVSNDISDKYACKEVLTMWAAFRRSGRIPEGDAIRFRTRFAPYFAEFTSDEHPADGQYLEDIESERPSVQAQARELWLRTENLWTLFPDFIAALRR</sequence>
<reference evidence="1 2" key="1">
    <citation type="journal article" date="2016" name="Nat. Biotechnol.">
        <title>Measurement of bacterial replication rates in microbial communities.</title>
        <authorList>
            <person name="Brown C.T."/>
            <person name="Olm M.R."/>
            <person name="Thomas B.C."/>
            <person name="Banfield J.F."/>
        </authorList>
    </citation>
    <scope>NUCLEOTIDE SEQUENCE [LARGE SCALE GENOMIC DNA]</scope>
    <source>
        <strain evidence="1">CAG:67_53_122</strain>
    </source>
</reference>
<accession>A0A1Q6F738</accession>
<dbReference type="Proteomes" id="UP000187417">
    <property type="component" value="Unassembled WGS sequence"/>
</dbReference>
<dbReference type="AlphaFoldDB" id="A0A1Q6F738"/>
<organism evidence="1 2">
    <name type="scientific">Alistipes putredinis</name>
    <dbReference type="NCBI Taxonomy" id="28117"/>
    <lineage>
        <taxon>Bacteria</taxon>
        <taxon>Pseudomonadati</taxon>
        <taxon>Bacteroidota</taxon>
        <taxon>Bacteroidia</taxon>
        <taxon>Bacteroidales</taxon>
        <taxon>Rikenellaceae</taxon>
        <taxon>Alistipes</taxon>
    </lineage>
</organism>
<proteinExistence type="predicted"/>
<evidence type="ECO:0000313" key="1">
    <source>
        <dbReference type="EMBL" id="OKY94710.1"/>
    </source>
</evidence>
<gene>
    <name evidence="1" type="ORF">BHV66_05040</name>
</gene>
<comment type="caution">
    <text evidence="1">The sequence shown here is derived from an EMBL/GenBank/DDBJ whole genome shotgun (WGS) entry which is preliminary data.</text>
</comment>